<comment type="caution">
    <text evidence="1">The sequence shown here is derived from an EMBL/GenBank/DDBJ whole genome shotgun (WGS) entry which is preliminary data.</text>
</comment>
<sequence length="131" mass="15483">MISCGSGTKINARSLKTVNKSVSFIKERLPEAERLQFEIAFWMVRDDIRNNDEFLKAVDDKKPADLIAMGKDIFTKRKAAGDQEYAKYENWEQMIAGWYQQRQTEMAKIKERTDKRENDKVRRIDYNMHSL</sequence>
<organism evidence="1 2">
    <name type="scientific">Methylocucumis oryzae</name>
    <dbReference type="NCBI Taxonomy" id="1632867"/>
    <lineage>
        <taxon>Bacteria</taxon>
        <taxon>Pseudomonadati</taxon>
        <taxon>Pseudomonadota</taxon>
        <taxon>Gammaproteobacteria</taxon>
        <taxon>Methylococcales</taxon>
        <taxon>Methylococcaceae</taxon>
        <taxon>Methylocucumis</taxon>
    </lineage>
</organism>
<reference evidence="1 2" key="2">
    <citation type="journal article" date="2016" name="Microb. Ecol.">
        <title>Genome Characteristics of a Novel Type I Methanotroph (Sn10-6) Isolated from a Flooded Indian Rice Field.</title>
        <authorList>
            <person name="Rahalkar M.C."/>
            <person name="Pandit P.S."/>
            <person name="Dhakephalkar P.K."/>
            <person name="Pore S."/>
            <person name="Arora P."/>
            <person name="Kapse N."/>
        </authorList>
    </citation>
    <scope>NUCLEOTIDE SEQUENCE [LARGE SCALE GENOMIC DNA]</scope>
    <source>
        <strain evidence="1 2">Sn10-6</strain>
    </source>
</reference>
<evidence type="ECO:0000313" key="2">
    <source>
        <dbReference type="Proteomes" id="UP000033684"/>
    </source>
</evidence>
<dbReference type="AlphaFoldDB" id="A0A0F3IMQ9"/>
<dbReference type="EMBL" id="LAJX01000008">
    <property type="protein sequence ID" value="KJV07967.1"/>
    <property type="molecule type" value="Genomic_DNA"/>
</dbReference>
<gene>
    <name evidence="1" type="ORF">VZ94_01110</name>
</gene>
<protein>
    <submittedName>
        <fullName evidence="1">Uncharacterized protein</fullName>
    </submittedName>
</protein>
<name>A0A0F3IMQ9_9GAMM</name>
<keyword evidence="2" id="KW-1185">Reference proteome</keyword>
<dbReference type="Proteomes" id="UP000033684">
    <property type="component" value="Unassembled WGS sequence"/>
</dbReference>
<reference evidence="2" key="1">
    <citation type="submission" date="2015-03" db="EMBL/GenBank/DDBJ databases">
        <title>Draft genome sequence of a novel methanotroph (Sn10-6) isolated from flooded ricefield rhizosphere in India.</title>
        <authorList>
            <person name="Pandit P.S."/>
            <person name="Pore S.D."/>
            <person name="Arora P."/>
            <person name="Kapse N.G."/>
            <person name="Dhakephalkar P.K."/>
            <person name="Rahalkar M.C."/>
        </authorList>
    </citation>
    <scope>NUCLEOTIDE SEQUENCE [LARGE SCALE GENOMIC DNA]</scope>
    <source>
        <strain evidence="2">Sn10-6</strain>
    </source>
</reference>
<accession>A0A0F3IMQ9</accession>
<evidence type="ECO:0000313" key="1">
    <source>
        <dbReference type="EMBL" id="KJV07967.1"/>
    </source>
</evidence>
<proteinExistence type="predicted"/>